<dbReference type="InterPro" id="IPR011777">
    <property type="entry name" value="Geranylgeranyl_Rdtase_fam"/>
</dbReference>
<reference evidence="3" key="2">
    <citation type="submission" date="2021-01" db="UniProtKB">
        <authorList>
            <consortium name="EnsemblMetazoa"/>
        </authorList>
    </citation>
    <scope>IDENTIFICATION</scope>
</reference>
<dbReference type="PANTHER" id="PTHR42685">
    <property type="entry name" value="GERANYLGERANYL DIPHOSPHATE REDUCTASE"/>
    <property type="match status" value="1"/>
</dbReference>
<dbReference type="PANTHER" id="PTHR42685:SF22">
    <property type="entry name" value="CONDITIONED MEDIUM FACTOR RECEPTOR 1"/>
    <property type="match status" value="1"/>
</dbReference>
<dbReference type="RefSeq" id="XP_011671616.2">
    <property type="nucleotide sequence ID" value="XM_011673314.2"/>
</dbReference>
<evidence type="ECO:0000259" key="2">
    <source>
        <dbReference type="Pfam" id="PF01494"/>
    </source>
</evidence>
<dbReference type="InterPro" id="IPR050407">
    <property type="entry name" value="Geranylgeranyl_reductase"/>
</dbReference>
<dbReference type="InterPro" id="IPR036188">
    <property type="entry name" value="FAD/NAD-bd_sf"/>
</dbReference>
<evidence type="ECO:0000313" key="4">
    <source>
        <dbReference type="Proteomes" id="UP000007110"/>
    </source>
</evidence>
<organism evidence="3 4">
    <name type="scientific">Strongylocentrotus purpuratus</name>
    <name type="common">Purple sea urchin</name>
    <dbReference type="NCBI Taxonomy" id="7668"/>
    <lineage>
        <taxon>Eukaryota</taxon>
        <taxon>Metazoa</taxon>
        <taxon>Echinodermata</taxon>
        <taxon>Eleutherozoa</taxon>
        <taxon>Echinozoa</taxon>
        <taxon>Echinoidea</taxon>
        <taxon>Euechinoidea</taxon>
        <taxon>Echinacea</taxon>
        <taxon>Camarodonta</taxon>
        <taxon>Echinidea</taxon>
        <taxon>Strongylocentrotidae</taxon>
        <taxon>Strongylocentrotus</taxon>
    </lineage>
</organism>
<sequence length="507" mass="55724">MEVIIKLQYIAIITHWTLVFGPIVFIKILMLAALAYFAYIVLATKRPMASLPKMFQDEKGAKKAHYDVAIVGAGPAGSTLAYYLAKSGRKVLLLEKKKFPRDKYCGDAVCKTAVEILMDMGIYEDLINQKKAHVADSGGLVSPGGLSYIGESLEIMGDVPAAIACKRLHLDNAIAMAAKKAGADLKENSSVSAATLDKSTGLWTLFLEGGVQQTYQARVLACCDGAPSALATKLGIVRTPPQGSCSRAYVEPGTHKFKADGVVIYNKDMLPGYSALFRHPNDELNYCVYIIPGNPQVGNDDLPYWHDNIMKNDPYVSRALGDKAKVERMKVASLRFGGVPRSYGNQVILVGDSAGMIDPMTGEGIHLAMDGGRLAAGFLEEVLTHGNVSREAMEMYHERWMDKFGNDFAWSSRISYLQYKFPILIDAATAAIQRKGDAFMAKWADIMTGRVPKVNLLLPDFVIVVGYELAAIQFRRLHGFASERLRGFASRLKSEEEEEENAKQKEE</sequence>
<dbReference type="EnsemblMetazoa" id="XM_011673314">
    <property type="protein sequence ID" value="XP_011671616"/>
    <property type="gene ID" value="LOC574754"/>
</dbReference>
<dbReference type="GO" id="GO:0016628">
    <property type="term" value="F:oxidoreductase activity, acting on the CH-CH group of donors, NAD or NADP as acceptor"/>
    <property type="evidence" value="ECO:0007669"/>
    <property type="project" value="InterPro"/>
</dbReference>
<dbReference type="PRINTS" id="PR00420">
    <property type="entry name" value="RNGMNOXGNASE"/>
</dbReference>
<dbReference type="AlphaFoldDB" id="A0A7M7HJZ2"/>
<keyword evidence="1" id="KW-1133">Transmembrane helix</keyword>
<dbReference type="OMA" id="QVFYRFP"/>
<evidence type="ECO:0000313" key="3">
    <source>
        <dbReference type="EnsemblMetazoa" id="XP_011671616"/>
    </source>
</evidence>
<keyword evidence="4" id="KW-1185">Reference proteome</keyword>
<dbReference type="Gene3D" id="3.50.50.60">
    <property type="entry name" value="FAD/NAD(P)-binding domain"/>
    <property type="match status" value="1"/>
</dbReference>
<feature type="transmembrane region" description="Helical" evidence="1">
    <location>
        <begin position="20"/>
        <end position="43"/>
    </location>
</feature>
<reference evidence="4" key="1">
    <citation type="submission" date="2015-02" db="EMBL/GenBank/DDBJ databases">
        <title>Genome sequencing for Strongylocentrotus purpuratus.</title>
        <authorList>
            <person name="Murali S."/>
            <person name="Liu Y."/>
            <person name="Vee V."/>
            <person name="English A."/>
            <person name="Wang M."/>
            <person name="Skinner E."/>
            <person name="Han Y."/>
            <person name="Muzny D.M."/>
            <person name="Worley K.C."/>
            <person name="Gibbs R.A."/>
        </authorList>
    </citation>
    <scope>NUCLEOTIDE SEQUENCE</scope>
</reference>
<dbReference type="NCBIfam" id="TIGR02032">
    <property type="entry name" value="GG-red-SF"/>
    <property type="match status" value="1"/>
</dbReference>
<evidence type="ECO:0000256" key="1">
    <source>
        <dbReference type="SAM" id="Phobius"/>
    </source>
</evidence>
<dbReference type="Proteomes" id="UP000007110">
    <property type="component" value="Unassembled WGS sequence"/>
</dbReference>
<accession>A0A7M7HJZ2</accession>
<name>A0A7M7HJZ2_STRPU</name>
<protein>
    <recommendedName>
        <fullName evidence="2">FAD-binding domain-containing protein</fullName>
    </recommendedName>
</protein>
<dbReference type="KEGG" id="spu:574754"/>
<feature type="domain" description="FAD-binding" evidence="2">
    <location>
        <begin position="66"/>
        <end position="398"/>
    </location>
</feature>
<dbReference type="Pfam" id="PF01494">
    <property type="entry name" value="FAD_binding_3"/>
    <property type="match status" value="1"/>
</dbReference>
<proteinExistence type="predicted"/>
<dbReference type="InterPro" id="IPR002938">
    <property type="entry name" value="FAD-bd"/>
</dbReference>
<dbReference type="SUPFAM" id="SSF51905">
    <property type="entry name" value="FAD/NAD(P)-binding domain"/>
    <property type="match status" value="1"/>
</dbReference>
<dbReference type="GO" id="GO:0071949">
    <property type="term" value="F:FAD binding"/>
    <property type="evidence" value="ECO:0007669"/>
    <property type="project" value="InterPro"/>
</dbReference>
<keyword evidence="1" id="KW-0812">Transmembrane</keyword>
<dbReference type="InParanoid" id="A0A7M7HJZ2"/>
<dbReference type="OrthoDB" id="424974at2759"/>
<keyword evidence="1" id="KW-0472">Membrane</keyword>
<dbReference type="GeneID" id="574754"/>